<evidence type="ECO:0000313" key="3">
    <source>
        <dbReference type="Proteomes" id="UP001550739"/>
    </source>
</evidence>
<dbReference type="EMBL" id="JBEZVE010000012">
    <property type="protein sequence ID" value="MEU3783337.1"/>
    <property type="molecule type" value="Genomic_DNA"/>
</dbReference>
<protein>
    <submittedName>
        <fullName evidence="2">Uncharacterized protein</fullName>
    </submittedName>
</protein>
<keyword evidence="3" id="KW-1185">Reference proteome</keyword>
<comment type="caution">
    <text evidence="2">The sequence shown here is derived from an EMBL/GenBank/DDBJ whole genome shotgun (WGS) entry which is preliminary data.</text>
</comment>
<feature type="transmembrane region" description="Helical" evidence="1">
    <location>
        <begin position="123"/>
        <end position="147"/>
    </location>
</feature>
<evidence type="ECO:0000313" key="2">
    <source>
        <dbReference type="EMBL" id="MEU3783337.1"/>
    </source>
</evidence>
<name>A0ABV2ZLB0_9ACTN</name>
<keyword evidence="1" id="KW-0812">Transmembrane</keyword>
<reference evidence="2 3" key="1">
    <citation type="submission" date="2024-06" db="EMBL/GenBank/DDBJ databases">
        <title>The Natural Products Discovery Center: Release of the First 8490 Sequenced Strains for Exploring Actinobacteria Biosynthetic Diversity.</title>
        <authorList>
            <person name="Kalkreuter E."/>
            <person name="Kautsar S.A."/>
            <person name="Yang D."/>
            <person name="Bader C.D."/>
            <person name="Teijaro C.N."/>
            <person name="Fluegel L."/>
            <person name="Davis C.M."/>
            <person name="Simpson J.R."/>
            <person name="Lauterbach L."/>
            <person name="Steele A.D."/>
            <person name="Gui C."/>
            <person name="Meng S."/>
            <person name="Li G."/>
            <person name="Viehrig K."/>
            <person name="Ye F."/>
            <person name="Su P."/>
            <person name="Kiefer A.F."/>
            <person name="Nichols A."/>
            <person name="Cepeda A.J."/>
            <person name="Yan W."/>
            <person name="Fan B."/>
            <person name="Jiang Y."/>
            <person name="Adhikari A."/>
            <person name="Zheng C.-J."/>
            <person name="Schuster L."/>
            <person name="Cowan T.M."/>
            <person name="Smanski M.J."/>
            <person name="Chevrette M.G."/>
            <person name="De Carvalho L.P.S."/>
            <person name="Shen B."/>
        </authorList>
    </citation>
    <scope>NUCLEOTIDE SEQUENCE [LARGE SCALE GENOMIC DNA]</scope>
    <source>
        <strain evidence="2 3">NPDC033843</strain>
    </source>
</reference>
<dbReference type="Proteomes" id="UP001550739">
    <property type="component" value="Unassembled WGS sequence"/>
</dbReference>
<dbReference type="RefSeq" id="WP_334578208.1">
    <property type="nucleotide sequence ID" value="NZ_JBEZVE010000012.1"/>
</dbReference>
<keyword evidence="1" id="KW-1133">Transmembrane helix</keyword>
<feature type="transmembrane region" description="Helical" evidence="1">
    <location>
        <begin position="65"/>
        <end position="84"/>
    </location>
</feature>
<feature type="transmembrane region" description="Helical" evidence="1">
    <location>
        <begin position="90"/>
        <end position="111"/>
    </location>
</feature>
<keyword evidence="1" id="KW-0472">Membrane</keyword>
<evidence type="ECO:0000256" key="1">
    <source>
        <dbReference type="SAM" id="Phobius"/>
    </source>
</evidence>
<accession>A0ABV2ZLB0</accession>
<organism evidence="2 3">
    <name type="scientific">Streptomyces sp. 900129855</name>
    <dbReference type="NCBI Taxonomy" id="3155129"/>
    <lineage>
        <taxon>Bacteria</taxon>
        <taxon>Bacillati</taxon>
        <taxon>Actinomycetota</taxon>
        <taxon>Actinomycetes</taxon>
        <taxon>Kitasatosporales</taxon>
        <taxon>Streptomycetaceae</taxon>
        <taxon>Streptomyces</taxon>
    </lineage>
</organism>
<sequence>MVLGLLVSAVVLFRLGLSDALRALTFGGRVMGAVFLASAVVELAAAGAVFDFWGRRVMRYAGQAVLLGVSIVTMTSLVLLVLQWEGGYLAGWFWLWTGLVAWAVWAVWVVAREKVWRGVPHPRSFATGVALSALIGSASVTYSAMYVPYVAPPKVPFMVSFGKPVLNPDRKRLYVPAHFTFRNEGSVSIFVIGTLWSAQLWRSAFRAQGTERNEWRWELGEGWDTNRQEEFNADPRLLAAGQISNAGSRLDPGDDFSKEAVVEVPLEAGQGRVELSASVSFIRADRCKLANSYEGSIERSWNADSPRQEHVRNAPAWLTAKGDDYFRYQSRIYRSSEVMRMTQAPDWASMWWVIPKGNDAIPFMQVHISRHPDGREVLSEDEQEPYGMKTLDHSVDQPVAVLRRAAGT</sequence>
<gene>
    <name evidence="2" type="ORF">AB0E89_22790</name>
</gene>
<feature type="transmembrane region" description="Helical" evidence="1">
    <location>
        <begin position="34"/>
        <end position="53"/>
    </location>
</feature>
<proteinExistence type="predicted"/>